<evidence type="ECO:0000256" key="1">
    <source>
        <dbReference type="SAM" id="MobiDB-lite"/>
    </source>
</evidence>
<feature type="compositionally biased region" description="Low complexity" evidence="1">
    <location>
        <begin position="114"/>
        <end position="128"/>
    </location>
</feature>
<feature type="region of interest" description="Disordered" evidence="1">
    <location>
        <begin position="105"/>
        <end position="128"/>
    </location>
</feature>
<reference evidence="2" key="1">
    <citation type="submission" date="2020-03" db="EMBL/GenBank/DDBJ databases">
        <title>The deep terrestrial virosphere.</title>
        <authorList>
            <person name="Holmfeldt K."/>
            <person name="Nilsson E."/>
            <person name="Simone D."/>
            <person name="Lopez-Fernandez M."/>
            <person name="Wu X."/>
            <person name="de Brujin I."/>
            <person name="Lundin D."/>
            <person name="Andersson A."/>
            <person name="Bertilsson S."/>
            <person name="Dopson M."/>
        </authorList>
    </citation>
    <scope>NUCLEOTIDE SEQUENCE</scope>
    <source>
        <strain evidence="2">MM415B00764</strain>
    </source>
</reference>
<protein>
    <submittedName>
        <fullName evidence="2">Uncharacterized protein</fullName>
    </submittedName>
</protein>
<accession>A0A6M3J133</accession>
<feature type="region of interest" description="Disordered" evidence="1">
    <location>
        <begin position="1"/>
        <end position="30"/>
    </location>
</feature>
<dbReference type="AlphaFoldDB" id="A0A6M3J133"/>
<sequence>MPEAKDQTRPSKSDGNDGLRKQISQRDRVIQSQKDEIAGLKEVLTRMENSEREILWRLSNMVAIVKGRDEIIALEASLSNRLIAAYKPEIVAFVNNEIAAMQQRLAEDARVANEAEQAEQAEQAENRA</sequence>
<organism evidence="2">
    <name type="scientific">viral metagenome</name>
    <dbReference type="NCBI Taxonomy" id="1070528"/>
    <lineage>
        <taxon>unclassified sequences</taxon>
        <taxon>metagenomes</taxon>
        <taxon>organismal metagenomes</taxon>
    </lineage>
</organism>
<proteinExistence type="predicted"/>
<evidence type="ECO:0000313" key="2">
    <source>
        <dbReference type="EMBL" id="QJA62552.1"/>
    </source>
</evidence>
<gene>
    <name evidence="2" type="ORF">MM415B00764_0018</name>
</gene>
<name>A0A6M3J133_9ZZZZ</name>
<dbReference type="EMBL" id="MT141474">
    <property type="protein sequence ID" value="QJA62552.1"/>
    <property type="molecule type" value="Genomic_DNA"/>
</dbReference>